<dbReference type="PROSITE" id="PS00108">
    <property type="entry name" value="PROTEIN_KINASE_ST"/>
    <property type="match status" value="1"/>
</dbReference>
<dbReference type="SUPFAM" id="SSF56112">
    <property type="entry name" value="Protein kinase-like (PK-like)"/>
    <property type="match status" value="1"/>
</dbReference>
<keyword evidence="6" id="KW-0418">Kinase</keyword>
<keyword evidence="7" id="KW-0067">ATP-binding</keyword>
<dbReference type="EMBL" id="AMQN01002072">
    <property type="status" value="NOT_ANNOTATED_CDS"/>
    <property type="molecule type" value="Genomic_DNA"/>
</dbReference>
<dbReference type="SMART" id="SM00220">
    <property type="entry name" value="S_TKc"/>
    <property type="match status" value="1"/>
</dbReference>
<evidence type="ECO:0000256" key="9">
    <source>
        <dbReference type="ARBA" id="ARBA00048679"/>
    </source>
</evidence>
<keyword evidence="5" id="KW-0547">Nucleotide-binding</keyword>
<dbReference type="AlphaFoldDB" id="R7U4J8"/>
<dbReference type="InterPro" id="IPR051131">
    <property type="entry name" value="NEK_Ser/Thr_kinase_NIMA"/>
</dbReference>
<dbReference type="InterPro" id="IPR011009">
    <property type="entry name" value="Kinase-like_dom_sf"/>
</dbReference>
<evidence type="ECO:0000259" key="10">
    <source>
        <dbReference type="PROSITE" id="PS50011"/>
    </source>
</evidence>
<dbReference type="OrthoDB" id="248923at2759"/>
<organism evidence="11">
    <name type="scientific">Capitella teleta</name>
    <name type="common">Polychaete worm</name>
    <dbReference type="NCBI Taxonomy" id="283909"/>
    <lineage>
        <taxon>Eukaryota</taxon>
        <taxon>Metazoa</taxon>
        <taxon>Spiralia</taxon>
        <taxon>Lophotrochozoa</taxon>
        <taxon>Annelida</taxon>
        <taxon>Polychaeta</taxon>
        <taxon>Sedentaria</taxon>
        <taxon>Scolecida</taxon>
        <taxon>Capitellidae</taxon>
        <taxon>Capitella</taxon>
    </lineage>
</organism>
<dbReference type="PANTHER" id="PTHR44899:SF3">
    <property type="entry name" value="SERINE_THREONINE-PROTEIN KINASE NEK1"/>
    <property type="match status" value="1"/>
</dbReference>
<dbReference type="EnsemblMetazoa" id="CapteT128561">
    <property type="protein sequence ID" value="CapteP128561"/>
    <property type="gene ID" value="CapteG128561"/>
</dbReference>
<reference evidence="11 13" key="2">
    <citation type="journal article" date="2013" name="Nature">
        <title>Insights into bilaterian evolution from three spiralian genomes.</title>
        <authorList>
            <person name="Simakov O."/>
            <person name="Marletaz F."/>
            <person name="Cho S.J."/>
            <person name="Edsinger-Gonzales E."/>
            <person name="Havlak P."/>
            <person name="Hellsten U."/>
            <person name="Kuo D.H."/>
            <person name="Larsson T."/>
            <person name="Lv J."/>
            <person name="Arendt D."/>
            <person name="Savage R."/>
            <person name="Osoegawa K."/>
            <person name="de Jong P."/>
            <person name="Grimwood J."/>
            <person name="Chapman J.A."/>
            <person name="Shapiro H."/>
            <person name="Aerts A."/>
            <person name="Otillar R.P."/>
            <person name="Terry A.Y."/>
            <person name="Boore J.L."/>
            <person name="Grigoriev I.V."/>
            <person name="Lindberg D.R."/>
            <person name="Seaver E.C."/>
            <person name="Weisblat D.A."/>
            <person name="Putnam N.H."/>
            <person name="Rokhsar D.S."/>
        </authorList>
    </citation>
    <scope>NUCLEOTIDE SEQUENCE</scope>
    <source>
        <strain evidence="11 13">I ESC-2004</strain>
    </source>
</reference>
<dbReference type="STRING" id="283909.R7U4J8"/>
<reference evidence="12" key="3">
    <citation type="submission" date="2015-06" db="UniProtKB">
        <authorList>
            <consortium name="EnsemblMetazoa"/>
        </authorList>
    </citation>
    <scope>IDENTIFICATION</scope>
</reference>
<dbReference type="GO" id="GO:0004674">
    <property type="term" value="F:protein serine/threonine kinase activity"/>
    <property type="evidence" value="ECO:0007669"/>
    <property type="project" value="UniProtKB-KW"/>
</dbReference>
<evidence type="ECO:0000256" key="3">
    <source>
        <dbReference type="ARBA" id="ARBA00022527"/>
    </source>
</evidence>
<evidence type="ECO:0000313" key="11">
    <source>
        <dbReference type="EMBL" id="ELT98090.1"/>
    </source>
</evidence>
<dbReference type="GO" id="GO:0005524">
    <property type="term" value="F:ATP binding"/>
    <property type="evidence" value="ECO:0007669"/>
    <property type="project" value="UniProtKB-KW"/>
</dbReference>
<evidence type="ECO:0000256" key="4">
    <source>
        <dbReference type="ARBA" id="ARBA00022679"/>
    </source>
</evidence>
<keyword evidence="13" id="KW-1185">Reference proteome</keyword>
<keyword evidence="4" id="KW-0808">Transferase</keyword>
<dbReference type="InterPro" id="IPR008271">
    <property type="entry name" value="Ser/Thr_kinase_AS"/>
</dbReference>
<reference evidence="13" key="1">
    <citation type="submission" date="2012-12" db="EMBL/GenBank/DDBJ databases">
        <authorList>
            <person name="Hellsten U."/>
            <person name="Grimwood J."/>
            <person name="Chapman J.A."/>
            <person name="Shapiro H."/>
            <person name="Aerts A."/>
            <person name="Otillar R.P."/>
            <person name="Terry A.Y."/>
            <person name="Boore J.L."/>
            <person name="Simakov O."/>
            <person name="Marletaz F."/>
            <person name="Cho S.-J."/>
            <person name="Edsinger-Gonzales E."/>
            <person name="Havlak P."/>
            <person name="Kuo D.-H."/>
            <person name="Larsson T."/>
            <person name="Lv J."/>
            <person name="Arendt D."/>
            <person name="Savage R."/>
            <person name="Osoegawa K."/>
            <person name="de Jong P."/>
            <person name="Lindberg D.R."/>
            <person name="Seaver E.C."/>
            <person name="Weisblat D.A."/>
            <person name="Putnam N.H."/>
            <person name="Grigoriev I.V."/>
            <person name="Rokhsar D.S."/>
        </authorList>
    </citation>
    <scope>NUCLEOTIDE SEQUENCE</scope>
    <source>
        <strain evidence="13">I ESC-2004</strain>
    </source>
</reference>
<keyword evidence="3" id="KW-0723">Serine/threonine-protein kinase</keyword>
<evidence type="ECO:0000256" key="6">
    <source>
        <dbReference type="ARBA" id="ARBA00022777"/>
    </source>
</evidence>
<dbReference type="EC" id="2.7.11.1" evidence="2"/>
<dbReference type="Pfam" id="PF00069">
    <property type="entry name" value="Pkinase"/>
    <property type="match status" value="1"/>
</dbReference>
<feature type="non-terminal residue" evidence="11">
    <location>
        <position position="1"/>
    </location>
</feature>
<gene>
    <name evidence="11" type="ORF">CAPTEDRAFT_128561</name>
</gene>
<protein>
    <recommendedName>
        <fullName evidence="2">non-specific serine/threonine protein kinase</fullName>
        <ecNumber evidence="2">2.7.11.1</ecNumber>
    </recommendedName>
</protein>
<evidence type="ECO:0000256" key="7">
    <source>
        <dbReference type="ARBA" id="ARBA00022840"/>
    </source>
</evidence>
<dbReference type="HOGENOM" id="CLU_000288_63_23_1"/>
<dbReference type="OMA" id="WMEIHAN"/>
<dbReference type="EMBL" id="KB308242">
    <property type="protein sequence ID" value="ELT98090.1"/>
    <property type="molecule type" value="Genomic_DNA"/>
</dbReference>
<sequence>QRKEYFAEKQILSWFLQIALAVRYMHSQKVLHRDLKAQNVFLNKSGTLCKLGDFGIAKSMDTDIDVASTCVGTPCYLSPEMCQDIPYSSKADVWAMGCMLYEMTTLKPAFDAFNLVSLFYKIVKGEFEPIPSVFSKDLSNLISTVLMRNPDERPRLECEFQVECFLTCNNLQCWRHPGHSMRQTGAAEFC</sequence>
<feature type="domain" description="Protein kinase" evidence="10">
    <location>
        <begin position="1"/>
        <end position="166"/>
    </location>
</feature>
<evidence type="ECO:0000256" key="8">
    <source>
        <dbReference type="ARBA" id="ARBA00047899"/>
    </source>
</evidence>
<dbReference type="Gene3D" id="1.10.510.10">
    <property type="entry name" value="Transferase(Phosphotransferase) domain 1"/>
    <property type="match status" value="1"/>
</dbReference>
<proteinExistence type="inferred from homology"/>
<evidence type="ECO:0000313" key="13">
    <source>
        <dbReference type="Proteomes" id="UP000014760"/>
    </source>
</evidence>
<dbReference type="Proteomes" id="UP000014760">
    <property type="component" value="Unassembled WGS sequence"/>
</dbReference>
<evidence type="ECO:0000256" key="5">
    <source>
        <dbReference type="ARBA" id="ARBA00022741"/>
    </source>
</evidence>
<comment type="catalytic activity">
    <reaction evidence="9">
        <text>L-seryl-[protein] + ATP = O-phospho-L-seryl-[protein] + ADP + H(+)</text>
        <dbReference type="Rhea" id="RHEA:17989"/>
        <dbReference type="Rhea" id="RHEA-COMP:9863"/>
        <dbReference type="Rhea" id="RHEA-COMP:11604"/>
        <dbReference type="ChEBI" id="CHEBI:15378"/>
        <dbReference type="ChEBI" id="CHEBI:29999"/>
        <dbReference type="ChEBI" id="CHEBI:30616"/>
        <dbReference type="ChEBI" id="CHEBI:83421"/>
        <dbReference type="ChEBI" id="CHEBI:456216"/>
        <dbReference type="EC" id="2.7.11.1"/>
    </reaction>
</comment>
<dbReference type="PANTHER" id="PTHR44899">
    <property type="entry name" value="CAMK FAMILY PROTEIN KINASE"/>
    <property type="match status" value="1"/>
</dbReference>
<name>R7U4J8_CAPTE</name>
<dbReference type="PROSITE" id="PS50011">
    <property type="entry name" value="PROTEIN_KINASE_DOM"/>
    <property type="match status" value="1"/>
</dbReference>
<accession>R7U4J8</accession>
<evidence type="ECO:0000313" key="12">
    <source>
        <dbReference type="EnsemblMetazoa" id="CapteP128561"/>
    </source>
</evidence>
<evidence type="ECO:0000256" key="2">
    <source>
        <dbReference type="ARBA" id="ARBA00012513"/>
    </source>
</evidence>
<comment type="catalytic activity">
    <reaction evidence="8">
        <text>L-threonyl-[protein] + ATP = O-phospho-L-threonyl-[protein] + ADP + H(+)</text>
        <dbReference type="Rhea" id="RHEA:46608"/>
        <dbReference type="Rhea" id="RHEA-COMP:11060"/>
        <dbReference type="Rhea" id="RHEA-COMP:11605"/>
        <dbReference type="ChEBI" id="CHEBI:15378"/>
        <dbReference type="ChEBI" id="CHEBI:30013"/>
        <dbReference type="ChEBI" id="CHEBI:30616"/>
        <dbReference type="ChEBI" id="CHEBI:61977"/>
        <dbReference type="ChEBI" id="CHEBI:456216"/>
        <dbReference type="EC" id="2.7.11.1"/>
    </reaction>
</comment>
<comment type="similarity">
    <text evidence="1">Belongs to the protein kinase superfamily. NEK Ser/Thr protein kinase family. NIMA subfamily.</text>
</comment>
<dbReference type="InterPro" id="IPR000719">
    <property type="entry name" value="Prot_kinase_dom"/>
</dbReference>
<evidence type="ECO:0000256" key="1">
    <source>
        <dbReference type="ARBA" id="ARBA00010886"/>
    </source>
</evidence>